<gene>
    <name evidence="1" type="ORF">K431DRAFT_98824</name>
</gene>
<name>A0A9P4QDE4_9PEZI</name>
<keyword evidence="2" id="KW-1185">Reference proteome</keyword>
<evidence type="ECO:0000313" key="2">
    <source>
        <dbReference type="Proteomes" id="UP000799441"/>
    </source>
</evidence>
<dbReference type="AlphaFoldDB" id="A0A9P4QDE4"/>
<evidence type="ECO:0000313" key="1">
    <source>
        <dbReference type="EMBL" id="KAF2725192.1"/>
    </source>
</evidence>
<organism evidence="1 2">
    <name type="scientific">Polychaeton citri CBS 116435</name>
    <dbReference type="NCBI Taxonomy" id="1314669"/>
    <lineage>
        <taxon>Eukaryota</taxon>
        <taxon>Fungi</taxon>
        <taxon>Dikarya</taxon>
        <taxon>Ascomycota</taxon>
        <taxon>Pezizomycotina</taxon>
        <taxon>Dothideomycetes</taxon>
        <taxon>Dothideomycetidae</taxon>
        <taxon>Capnodiales</taxon>
        <taxon>Capnodiaceae</taxon>
        <taxon>Polychaeton</taxon>
    </lineage>
</organism>
<protein>
    <submittedName>
        <fullName evidence="1">Uncharacterized protein</fullName>
    </submittedName>
</protein>
<comment type="caution">
    <text evidence="1">The sequence shown here is derived from an EMBL/GenBank/DDBJ whole genome shotgun (WGS) entry which is preliminary data.</text>
</comment>
<accession>A0A9P4QDE4</accession>
<proteinExistence type="predicted"/>
<sequence>MFVDVKDVPAIVDTVPRPRCCCIWVFCTVQFEPQRCKDPSPRMRVAIDDPNESRWSSPRRHALHHADPYSLASALCGPPQPQALLARYALHPPQPSGSLQWAAIYFVRGLVPDYLKVAGEESAFFPPAALVTRRPWVLGAPGDAGFALIVNSSELDRACDICSVSKTLIAGRLSSFLIIIIANNNISIYYHSKDQTRKVI</sequence>
<dbReference type="Proteomes" id="UP000799441">
    <property type="component" value="Unassembled WGS sequence"/>
</dbReference>
<reference evidence="1" key="1">
    <citation type="journal article" date="2020" name="Stud. Mycol.">
        <title>101 Dothideomycetes genomes: a test case for predicting lifestyles and emergence of pathogens.</title>
        <authorList>
            <person name="Haridas S."/>
            <person name="Albert R."/>
            <person name="Binder M."/>
            <person name="Bloem J."/>
            <person name="Labutti K."/>
            <person name="Salamov A."/>
            <person name="Andreopoulos B."/>
            <person name="Baker S."/>
            <person name="Barry K."/>
            <person name="Bills G."/>
            <person name="Bluhm B."/>
            <person name="Cannon C."/>
            <person name="Castanera R."/>
            <person name="Culley D."/>
            <person name="Daum C."/>
            <person name="Ezra D."/>
            <person name="Gonzalez J."/>
            <person name="Henrissat B."/>
            <person name="Kuo A."/>
            <person name="Liang C."/>
            <person name="Lipzen A."/>
            <person name="Lutzoni F."/>
            <person name="Magnuson J."/>
            <person name="Mondo S."/>
            <person name="Nolan M."/>
            <person name="Ohm R."/>
            <person name="Pangilinan J."/>
            <person name="Park H.-J."/>
            <person name="Ramirez L."/>
            <person name="Alfaro M."/>
            <person name="Sun H."/>
            <person name="Tritt A."/>
            <person name="Yoshinaga Y."/>
            <person name="Zwiers L.-H."/>
            <person name="Turgeon B."/>
            <person name="Goodwin S."/>
            <person name="Spatafora J."/>
            <person name="Crous P."/>
            <person name="Grigoriev I."/>
        </authorList>
    </citation>
    <scope>NUCLEOTIDE SEQUENCE</scope>
    <source>
        <strain evidence="1">CBS 116435</strain>
    </source>
</reference>
<dbReference type="EMBL" id="MU003768">
    <property type="protein sequence ID" value="KAF2725192.1"/>
    <property type="molecule type" value="Genomic_DNA"/>
</dbReference>